<comment type="caution">
    <text evidence="2">The sequence shown here is derived from an EMBL/GenBank/DDBJ whole genome shotgun (WGS) entry which is preliminary data.</text>
</comment>
<keyword evidence="3" id="KW-1185">Reference proteome</keyword>
<organism evidence="2 3">
    <name type="scientific">Dermatophagoides farinae</name>
    <name type="common">American house dust mite</name>
    <dbReference type="NCBI Taxonomy" id="6954"/>
    <lineage>
        <taxon>Eukaryota</taxon>
        <taxon>Metazoa</taxon>
        <taxon>Ecdysozoa</taxon>
        <taxon>Arthropoda</taxon>
        <taxon>Chelicerata</taxon>
        <taxon>Arachnida</taxon>
        <taxon>Acari</taxon>
        <taxon>Acariformes</taxon>
        <taxon>Sarcoptiformes</taxon>
        <taxon>Astigmata</taxon>
        <taxon>Psoroptidia</taxon>
        <taxon>Analgoidea</taxon>
        <taxon>Pyroglyphidae</taxon>
        <taxon>Dermatophagoidinae</taxon>
        <taxon>Dermatophagoides</taxon>
    </lineage>
</organism>
<gene>
    <name evidence="2" type="ORF">DERF_010351</name>
</gene>
<evidence type="ECO:0000313" key="2">
    <source>
        <dbReference type="EMBL" id="KAH9511928.1"/>
    </source>
</evidence>
<proteinExistence type="predicted"/>
<evidence type="ECO:0000313" key="3">
    <source>
        <dbReference type="Proteomes" id="UP000790347"/>
    </source>
</evidence>
<evidence type="ECO:0000256" key="1">
    <source>
        <dbReference type="SAM" id="MobiDB-lite"/>
    </source>
</evidence>
<dbReference type="EMBL" id="ASGP02000004">
    <property type="protein sequence ID" value="KAH9511928.1"/>
    <property type="molecule type" value="Genomic_DNA"/>
</dbReference>
<reference evidence="2" key="2">
    <citation type="journal article" date="2022" name="Res Sq">
        <title>Comparative Genomics Reveals Insights into the Divergent Evolution of Astigmatic Mites and Household Pest Adaptations.</title>
        <authorList>
            <person name="Xiong Q."/>
            <person name="Wan A.T.-Y."/>
            <person name="Liu X.-Y."/>
            <person name="Fung C.S.-H."/>
            <person name="Xiao X."/>
            <person name="Malainual N."/>
            <person name="Hou J."/>
            <person name="Wang L."/>
            <person name="Wang M."/>
            <person name="Yang K."/>
            <person name="Cui Y."/>
            <person name="Leung E."/>
            <person name="Nong W."/>
            <person name="Shin S.-K."/>
            <person name="Au S."/>
            <person name="Jeong K.Y."/>
            <person name="Chew F.T."/>
            <person name="Hui J."/>
            <person name="Leung T.F."/>
            <person name="Tungtrongchitr A."/>
            <person name="Zhong N."/>
            <person name="Liu Z."/>
            <person name="Tsui S."/>
        </authorList>
    </citation>
    <scope>NUCLEOTIDE SEQUENCE</scope>
    <source>
        <strain evidence="2">Derf</strain>
        <tissue evidence="2">Whole organism</tissue>
    </source>
</reference>
<dbReference type="Proteomes" id="UP000790347">
    <property type="component" value="Unassembled WGS sequence"/>
</dbReference>
<reference evidence="2" key="1">
    <citation type="submission" date="2013-05" db="EMBL/GenBank/DDBJ databases">
        <authorList>
            <person name="Yim A.K.Y."/>
            <person name="Chan T.F."/>
            <person name="Ji K.M."/>
            <person name="Liu X.Y."/>
            <person name="Zhou J.W."/>
            <person name="Li R.Q."/>
            <person name="Yang K.Y."/>
            <person name="Li J."/>
            <person name="Li M."/>
            <person name="Law P.T.W."/>
            <person name="Wu Y.L."/>
            <person name="Cai Z.L."/>
            <person name="Qin H."/>
            <person name="Bao Y."/>
            <person name="Leung R.K.K."/>
            <person name="Ng P.K.S."/>
            <person name="Zou J."/>
            <person name="Zhong X.J."/>
            <person name="Ran P.X."/>
            <person name="Zhong N.S."/>
            <person name="Liu Z.G."/>
            <person name="Tsui S.K.W."/>
        </authorList>
    </citation>
    <scope>NUCLEOTIDE SEQUENCE</scope>
    <source>
        <strain evidence="2">Derf</strain>
        <tissue evidence="2">Whole organism</tissue>
    </source>
</reference>
<dbReference type="AlphaFoldDB" id="A0A922L6T2"/>
<protein>
    <submittedName>
        <fullName evidence="2">Uncharacterized protein</fullName>
    </submittedName>
</protein>
<name>A0A922L6T2_DERFA</name>
<feature type="region of interest" description="Disordered" evidence="1">
    <location>
        <begin position="38"/>
        <end position="73"/>
    </location>
</feature>
<sequence length="73" mass="7550">MIQTDDNDNLTTTKLFKVAVDVIVDTAAVVAVDIDAVSIDDDDDDDADNGIADDDDGSGGGGDDDGFVEIDND</sequence>
<accession>A0A922L6T2</accession>